<evidence type="ECO:0000256" key="1">
    <source>
        <dbReference type="ARBA" id="ARBA00003701"/>
    </source>
</evidence>
<evidence type="ECO:0000256" key="8">
    <source>
        <dbReference type="ARBA" id="ARBA00047960"/>
    </source>
</evidence>
<evidence type="ECO:0000256" key="6">
    <source>
        <dbReference type="ARBA" id="ARBA00022679"/>
    </source>
</evidence>
<keyword evidence="12" id="KW-1185">Reference proteome</keyword>
<comment type="similarity">
    <text evidence="3">Belongs to the GST superfamily. Pi family.</text>
</comment>
<dbReference type="Pfam" id="PF14497">
    <property type="entry name" value="GST_C_3"/>
    <property type="match status" value="3"/>
</dbReference>
<evidence type="ECO:0000313" key="12">
    <source>
        <dbReference type="Proteomes" id="UP000728032"/>
    </source>
</evidence>
<dbReference type="SFLD" id="SFLDG00363">
    <property type="entry name" value="AMPS_(cytGST):_Alpha-__Mu-__Pi"/>
    <property type="match status" value="2"/>
</dbReference>
<comment type="catalytic activity">
    <reaction evidence="8">
        <text>RX + glutathione = an S-substituted glutathione + a halide anion + H(+)</text>
        <dbReference type="Rhea" id="RHEA:16437"/>
        <dbReference type="ChEBI" id="CHEBI:15378"/>
        <dbReference type="ChEBI" id="CHEBI:16042"/>
        <dbReference type="ChEBI" id="CHEBI:17792"/>
        <dbReference type="ChEBI" id="CHEBI:57925"/>
        <dbReference type="ChEBI" id="CHEBI:90779"/>
        <dbReference type="EC" id="2.5.1.18"/>
    </reaction>
</comment>
<dbReference type="FunFam" id="1.20.1050.10:FF:000003">
    <property type="entry name" value="Glutathione S-transferase 2"/>
    <property type="match status" value="1"/>
</dbReference>
<dbReference type="OrthoDB" id="6516070at2759"/>
<organism evidence="11">
    <name type="scientific">Oppiella nova</name>
    <dbReference type="NCBI Taxonomy" id="334625"/>
    <lineage>
        <taxon>Eukaryota</taxon>
        <taxon>Metazoa</taxon>
        <taxon>Ecdysozoa</taxon>
        <taxon>Arthropoda</taxon>
        <taxon>Chelicerata</taxon>
        <taxon>Arachnida</taxon>
        <taxon>Acari</taxon>
        <taxon>Acariformes</taxon>
        <taxon>Sarcoptiformes</taxon>
        <taxon>Oribatida</taxon>
        <taxon>Brachypylina</taxon>
        <taxon>Oppioidea</taxon>
        <taxon>Oppiidae</taxon>
        <taxon>Oppiella</taxon>
    </lineage>
</organism>
<dbReference type="InterPro" id="IPR004045">
    <property type="entry name" value="Glutathione_S-Trfase_N"/>
</dbReference>
<comment type="similarity">
    <text evidence="2">Belongs to the GST superfamily. Mu family.</text>
</comment>
<dbReference type="InterPro" id="IPR010987">
    <property type="entry name" value="Glutathione-S-Trfase_C-like"/>
</dbReference>
<dbReference type="InterPro" id="IPR036249">
    <property type="entry name" value="Thioredoxin-like_sf"/>
</dbReference>
<evidence type="ECO:0000256" key="7">
    <source>
        <dbReference type="ARBA" id="ARBA00032759"/>
    </source>
</evidence>
<dbReference type="PANTHER" id="PTHR11571:SF222">
    <property type="entry name" value="GLUTATHIONE TRANSFERASE"/>
    <property type="match status" value="1"/>
</dbReference>
<dbReference type="PROSITE" id="PS50405">
    <property type="entry name" value="GST_CTER"/>
    <property type="match status" value="3"/>
</dbReference>
<dbReference type="SFLD" id="SFLDS00019">
    <property type="entry name" value="Glutathione_Transferase_(cytos"/>
    <property type="match status" value="3"/>
</dbReference>
<dbReference type="Proteomes" id="UP000728032">
    <property type="component" value="Unassembled WGS sequence"/>
</dbReference>
<feature type="domain" description="GST C-terminal" evidence="10">
    <location>
        <begin position="558"/>
        <end position="658"/>
    </location>
</feature>
<feature type="domain" description="GST N-terminal" evidence="9">
    <location>
        <begin position="469"/>
        <end position="556"/>
    </location>
</feature>
<dbReference type="InterPro" id="IPR036282">
    <property type="entry name" value="Glutathione-S-Trfase_C_sf"/>
</dbReference>
<gene>
    <name evidence="11" type="ORF">ONB1V03_LOCUS9890</name>
</gene>
<protein>
    <recommendedName>
        <fullName evidence="5">glutathione transferase</fullName>
        <ecNumber evidence="5">2.5.1.18</ecNumber>
    </recommendedName>
    <alternativeName>
        <fullName evidence="7">GST class-pi</fullName>
    </alternativeName>
</protein>
<sequence length="658" mass="77731">MTSVPTLGYWNIRGRAQPIRYLLTYAGVEFNDKRYVLKDWQSDKHNLGFDFPNLPYYMDGDIKLTQSLAIMKYLARKHGLVARDDPTLARQELIEQFVYDIQHGFLPIIMSDDYAAKRDQYSTGTLTPQLHLLAEFLGDKEWLTGQLSYVDFIVYEVLDWLRLFTPDTFRQFPTLDQYLDRFEALPEINDYMNGYFKIRALAQPIRLLLKYTGTPFTDKYYELGDDLLTLRDSWLKEKFTLGLDFPNVPYYIDANVKLTQSVAILRYLGRKHGLVARDETGLVRQDLVEQQFMDYRTGFMQMLFNREGFETNKKKFIAETLPQWLDQLSKFLGSNQWFSGQTLTYADFLGYEILDWFRLLSAETVKKYQNLVQYLDRFENLPQIKAYMKSPEFLTAYKVRALGQPSRLLLKYTGTPFTDKYYEFGSTPETRYAHWYNEKFTLGLDFPNVPYYIDANVKLTQSIAILRYLGRKHAAYKVRALGQPSRLLLKYTGTPFTDKYYEFGSTPETRYAHWYNEKFTLGLDFPNVPYYIDANVKLTQSIAILRYLGRKHGLVARDETGLVRQDLVEQQLFDYRTGFFEILVNKEGFEENKKKFIAETLPQWLDQLSKFLSSHQWLTGKTLTYVDFLGYEVLDWFRLFSPETVKKYHNLVQYLDRF</sequence>
<feature type="domain" description="GST N-terminal" evidence="9">
    <location>
        <begin position="3"/>
        <end position="82"/>
    </location>
</feature>
<feature type="domain" description="GST C-terminal" evidence="10">
    <location>
        <begin position="84"/>
        <end position="205"/>
    </location>
</feature>
<dbReference type="AlphaFoldDB" id="A0A7R9M447"/>
<dbReference type="PANTHER" id="PTHR11571">
    <property type="entry name" value="GLUTATHIONE S-TRANSFERASE"/>
    <property type="match status" value="1"/>
</dbReference>
<evidence type="ECO:0000259" key="9">
    <source>
        <dbReference type="PROSITE" id="PS50404"/>
    </source>
</evidence>
<dbReference type="Gene3D" id="1.20.1050.10">
    <property type="match status" value="3"/>
</dbReference>
<comment type="function">
    <text evidence="1">Conjugation of reduced glutathione to a wide number of exogenous and endogenous hydrophobic electrophiles.</text>
</comment>
<dbReference type="GO" id="GO:0004364">
    <property type="term" value="F:glutathione transferase activity"/>
    <property type="evidence" value="ECO:0007669"/>
    <property type="project" value="UniProtKB-EC"/>
</dbReference>
<dbReference type="SFLD" id="SFLDG01205">
    <property type="entry name" value="AMPS.1"/>
    <property type="match status" value="2"/>
</dbReference>
<dbReference type="Gene3D" id="3.40.30.10">
    <property type="entry name" value="Glutaredoxin"/>
    <property type="match status" value="4"/>
</dbReference>
<evidence type="ECO:0000256" key="5">
    <source>
        <dbReference type="ARBA" id="ARBA00012452"/>
    </source>
</evidence>
<dbReference type="GO" id="GO:0006749">
    <property type="term" value="P:glutathione metabolic process"/>
    <property type="evidence" value="ECO:0007669"/>
    <property type="project" value="TreeGrafter"/>
</dbReference>
<feature type="domain" description="GST N-terminal" evidence="9">
    <location>
        <begin position="189"/>
        <end position="276"/>
    </location>
</feature>
<evidence type="ECO:0000256" key="4">
    <source>
        <dbReference type="ARBA" id="ARBA00011738"/>
    </source>
</evidence>
<feature type="domain" description="GST N-terminal" evidence="9">
    <location>
        <begin position="390"/>
        <end position="477"/>
    </location>
</feature>
<dbReference type="SUPFAM" id="SSF47616">
    <property type="entry name" value="GST C-terminal domain-like"/>
    <property type="match status" value="3"/>
</dbReference>
<dbReference type="InterPro" id="IPR040079">
    <property type="entry name" value="Glutathione_S-Trfase"/>
</dbReference>
<dbReference type="InterPro" id="IPR004046">
    <property type="entry name" value="GST_C"/>
</dbReference>
<dbReference type="FunFam" id="1.20.1050.10:FF:000020">
    <property type="entry name" value="Glutathione S-transferase P 1"/>
    <property type="match status" value="2"/>
</dbReference>
<evidence type="ECO:0000313" key="11">
    <source>
        <dbReference type="EMBL" id="CAD7653233.1"/>
    </source>
</evidence>
<evidence type="ECO:0000259" key="10">
    <source>
        <dbReference type="PROSITE" id="PS50405"/>
    </source>
</evidence>
<accession>A0A7R9M447</accession>
<dbReference type="InterPro" id="IPR050213">
    <property type="entry name" value="GST_superfamily"/>
</dbReference>
<reference evidence="11" key="1">
    <citation type="submission" date="2020-11" db="EMBL/GenBank/DDBJ databases">
        <authorList>
            <person name="Tran Van P."/>
        </authorList>
    </citation>
    <scope>NUCLEOTIDE SEQUENCE</scope>
</reference>
<keyword evidence="6" id="KW-0808">Transferase</keyword>
<comment type="subunit">
    <text evidence="4">Homodimer.</text>
</comment>
<dbReference type="EMBL" id="OC921244">
    <property type="protein sequence ID" value="CAD7653233.1"/>
    <property type="molecule type" value="Genomic_DNA"/>
</dbReference>
<dbReference type="EC" id="2.5.1.18" evidence="5"/>
<dbReference type="EMBL" id="CAJPVJ010006419">
    <property type="protein sequence ID" value="CAG2170420.1"/>
    <property type="molecule type" value="Genomic_DNA"/>
</dbReference>
<dbReference type="Pfam" id="PF02798">
    <property type="entry name" value="GST_N"/>
    <property type="match status" value="4"/>
</dbReference>
<evidence type="ECO:0000256" key="3">
    <source>
        <dbReference type="ARBA" id="ARBA00007297"/>
    </source>
</evidence>
<dbReference type="CDD" id="cd03075">
    <property type="entry name" value="GST_N_Mu"/>
    <property type="match status" value="2"/>
</dbReference>
<proteinExistence type="inferred from homology"/>
<evidence type="ECO:0000256" key="2">
    <source>
        <dbReference type="ARBA" id="ARBA00005861"/>
    </source>
</evidence>
<feature type="non-terminal residue" evidence="11">
    <location>
        <position position="658"/>
    </location>
</feature>
<feature type="domain" description="GST C-terminal" evidence="10">
    <location>
        <begin position="278"/>
        <end position="397"/>
    </location>
</feature>
<dbReference type="SUPFAM" id="SSF52833">
    <property type="entry name" value="Thioredoxin-like"/>
    <property type="match status" value="4"/>
</dbReference>
<name>A0A7R9M447_9ACAR</name>
<dbReference type="PROSITE" id="PS50404">
    <property type="entry name" value="GST_NTER"/>
    <property type="match status" value="4"/>
</dbReference>